<dbReference type="SUPFAM" id="SSF57667">
    <property type="entry name" value="beta-beta-alpha zinc fingers"/>
    <property type="match status" value="3"/>
</dbReference>
<feature type="domain" description="ZAD" evidence="13">
    <location>
        <begin position="5"/>
        <end position="81"/>
    </location>
</feature>
<dbReference type="PROSITE" id="PS50157">
    <property type="entry name" value="ZINC_FINGER_C2H2_2"/>
    <property type="match status" value="6"/>
</dbReference>
<evidence type="ECO:0000313" key="14">
    <source>
        <dbReference type="EMBL" id="MBC1170289.1"/>
    </source>
</evidence>
<evidence type="ECO:0000313" key="15">
    <source>
        <dbReference type="EnsemblMetazoa" id="LLOJ001403-PA"/>
    </source>
</evidence>
<dbReference type="PROSITE" id="PS51915">
    <property type="entry name" value="ZAD"/>
    <property type="match status" value="1"/>
</dbReference>
<evidence type="ECO:0000256" key="9">
    <source>
        <dbReference type="ARBA" id="ARBA00023242"/>
    </source>
</evidence>
<dbReference type="EMBL" id="AJWK01004933">
    <property type="status" value="NOT_ANNOTATED_CDS"/>
    <property type="molecule type" value="Genomic_DNA"/>
</dbReference>
<organism evidence="15 16">
    <name type="scientific">Lutzomyia longipalpis</name>
    <name type="common">Sand fly</name>
    <dbReference type="NCBI Taxonomy" id="7200"/>
    <lineage>
        <taxon>Eukaryota</taxon>
        <taxon>Metazoa</taxon>
        <taxon>Ecdysozoa</taxon>
        <taxon>Arthropoda</taxon>
        <taxon>Hexapoda</taxon>
        <taxon>Insecta</taxon>
        <taxon>Pterygota</taxon>
        <taxon>Neoptera</taxon>
        <taxon>Endopterygota</taxon>
        <taxon>Diptera</taxon>
        <taxon>Nematocera</taxon>
        <taxon>Psychodoidea</taxon>
        <taxon>Psychodidae</taxon>
        <taxon>Lutzomyia</taxon>
        <taxon>Lutzomyia</taxon>
    </lineage>
</organism>
<feature type="binding site" evidence="11">
    <location>
        <position position="54"/>
    </location>
    <ligand>
        <name>Zn(2+)</name>
        <dbReference type="ChEBI" id="CHEBI:29105"/>
    </ligand>
</feature>
<feature type="domain" description="C2H2-type" evidence="12">
    <location>
        <begin position="294"/>
        <end position="321"/>
    </location>
</feature>
<dbReference type="SMART" id="SM00355">
    <property type="entry name" value="ZnF_C2H2"/>
    <property type="match status" value="6"/>
</dbReference>
<keyword evidence="16" id="KW-1185">Reference proteome</keyword>
<keyword evidence="9" id="KW-0539">Nucleus</keyword>
<feature type="domain" description="C2H2-type" evidence="12">
    <location>
        <begin position="320"/>
        <end position="347"/>
    </location>
</feature>
<evidence type="ECO:0000256" key="7">
    <source>
        <dbReference type="ARBA" id="ARBA00023125"/>
    </source>
</evidence>
<keyword evidence="5 11" id="KW-0862">Zinc</keyword>
<dbReference type="AlphaFoldDB" id="A0A1B0CBA4"/>
<dbReference type="Proteomes" id="UP000092461">
    <property type="component" value="Unassembled WGS sequence"/>
</dbReference>
<feature type="domain" description="C2H2-type" evidence="12">
    <location>
        <begin position="348"/>
        <end position="376"/>
    </location>
</feature>
<dbReference type="InterPro" id="IPR012934">
    <property type="entry name" value="Znf_AD"/>
</dbReference>
<evidence type="ECO:0000256" key="6">
    <source>
        <dbReference type="ARBA" id="ARBA00023015"/>
    </source>
</evidence>
<feature type="binding site" evidence="11">
    <location>
        <position position="10"/>
    </location>
    <ligand>
        <name>Zn(2+)</name>
        <dbReference type="ChEBI" id="CHEBI:29105"/>
    </ligand>
</feature>
<protein>
    <submittedName>
        <fullName evidence="14">Putative chromatin-linked adaptor for msl protein isoform a</fullName>
    </submittedName>
</protein>
<keyword evidence="2 11" id="KW-0479">Metal-binding</keyword>
<dbReference type="Pfam" id="PF07776">
    <property type="entry name" value="zf-AD"/>
    <property type="match status" value="1"/>
</dbReference>
<keyword evidence="8" id="KW-0804">Transcription</keyword>
<dbReference type="EMBL" id="GITU01001586">
    <property type="protein sequence ID" value="MBC1170289.1"/>
    <property type="molecule type" value="Transcribed_RNA"/>
</dbReference>
<keyword evidence="6" id="KW-0805">Transcription regulation</keyword>
<dbReference type="PROSITE" id="PS00028">
    <property type="entry name" value="ZINC_FINGER_C2H2_1"/>
    <property type="match status" value="5"/>
</dbReference>
<dbReference type="FunFam" id="3.30.160.60:FF:000030">
    <property type="entry name" value="Zinc finger protein 628"/>
    <property type="match status" value="1"/>
</dbReference>
<keyword evidence="4 10" id="KW-0863">Zinc-finger</keyword>
<dbReference type="GeneID" id="129789054"/>
<dbReference type="VEuPathDB" id="VectorBase:LLONM1_000788"/>
<dbReference type="SUPFAM" id="SSF57716">
    <property type="entry name" value="Glucocorticoid receptor-like (DNA-binding domain)"/>
    <property type="match status" value="1"/>
</dbReference>
<evidence type="ECO:0000259" key="12">
    <source>
        <dbReference type="PROSITE" id="PS50157"/>
    </source>
</evidence>
<dbReference type="Pfam" id="PF00096">
    <property type="entry name" value="zf-C2H2"/>
    <property type="match status" value="3"/>
</dbReference>
<reference evidence="15" key="3">
    <citation type="submission" date="2020-05" db="UniProtKB">
        <authorList>
            <consortium name="EnsemblMetazoa"/>
        </authorList>
    </citation>
    <scope>IDENTIFICATION</scope>
    <source>
        <strain evidence="15">Jacobina</strain>
    </source>
</reference>
<evidence type="ECO:0000256" key="4">
    <source>
        <dbReference type="ARBA" id="ARBA00022771"/>
    </source>
</evidence>
<dbReference type="InterPro" id="IPR013087">
    <property type="entry name" value="Znf_C2H2_type"/>
</dbReference>
<comment type="subcellular location">
    <subcellularLocation>
        <location evidence="1">Nucleus</location>
    </subcellularLocation>
</comment>
<dbReference type="EnsemblMetazoa" id="LLOJ001403-RA">
    <property type="protein sequence ID" value="LLOJ001403-PA"/>
    <property type="gene ID" value="LLOJ001403"/>
</dbReference>
<dbReference type="OrthoDB" id="427030at2759"/>
<evidence type="ECO:0000256" key="5">
    <source>
        <dbReference type="ARBA" id="ARBA00022833"/>
    </source>
</evidence>
<dbReference type="Gene3D" id="3.30.160.60">
    <property type="entry name" value="Classic Zinc Finger"/>
    <property type="match status" value="5"/>
</dbReference>
<reference evidence="14" key="2">
    <citation type="journal article" date="2020" name="BMC">
        <title>Leishmania infection induces a limited differential gene expression in the sand fly midgut.</title>
        <authorList>
            <person name="Coutinho-Abreu I.V."/>
            <person name="Serafim T.D."/>
            <person name="Meneses C."/>
            <person name="Kamhawi S."/>
            <person name="Oliveira F."/>
            <person name="Valenzuela J.G."/>
        </authorList>
    </citation>
    <scope>NUCLEOTIDE SEQUENCE</scope>
    <source>
        <strain evidence="14">Jacobina</strain>
        <tissue evidence="14">Midgut</tissue>
    </source>
</reference>
<keyword evidence="7" id="KW-0238">DNA-binding</keyword>
<dbReference type="GO" id="GO:0008270">
    <property type="term" value="F:zinc ion binding"/>
    <property type="evidence" value="ECO:0007669"/>
    <property type="project" value="UniProtKB-UniRule"/>
</dbReference>
<dbReference type="InterPro" id="IPR036236">
    <property type="entry name" value="Znf_C2H2_sf"/>
</dbReference>
<reference evidence="16" key="1">
    <citation type="submission" date="2012-05" db="EMBL/GenBank/DDBJ databases">
        <title>Whole Genome Assembly of Lutzomyia longipalpis.</title>
        <authorList>
            <person name="Richards S."/>
            <person name="Qu C."/>
            <person name="Dillon R."/>
            <person name="Worley K."/>
            <person name="Scherer S."/>
            <person name="Batterton M."/>
            <person name="Taylor A."/>
            <person name="Hawes A."/>
            <person name="Hernandez B."/>
            <person name="Kovar C."/>
            <person name="Mandapat C."/>
            <person name="Pham C."/>
            <person name="Qu C."/>
            <person name="Jing C."/>
            <person name="Bess C."/>
            <person name="Bandaranaike D."/>
            <person name="Ngo D."/>
            <person name="Ongeri F."/>
            <person name="Arias F."/>
            <person name="Lara F."/>
            <person name="Weissenberger G."/>
            <person name="Kamau G."/>
            <person name="Han H."/>
            <person name="Shen H."/>
            <person name="Dinh H."/>
            <person name="Khalil I."/>
            <person name="Jones J."/>
            <person name="Shafer J."/>
            <person name="Jayaseelan J."/>
            <person name="Quiroz J."/>
            <person name="Blankenburg K."/>
            <person name="Nguyen L."/>
            <person name="Jackson L."/>
            <person name="Francisco L."/>
            <person name="Tang L.-Y."/>
            <person name="Pu L.-L."/>
            <person name="Perales L."/>
            <person name="Lorensuhewa L."/>
            <person name="Munidasa M."/>
            <person name="Coyle M."/>
            <person name="Taylor M."/>
            <person name="Puazo M."/>
            <person name="Firestine M."/>
            <person name="Scheel M."/>
            <person name="Javaid M."/>
            <person name="Wang M."/>
            <person name="Li M."/>
            <person name="Tabassum N."/>
            <person name="Saada N."/>
            <person name="Osuji N."/>
            <person name="Aqrawi P."/>
            <person name="Fu Q."/>
            <person name="Thornton R."/>
            <person name="Raj R."/>
            <person name="Goodspeed R."/>
            <person name="Mata R."/>
            <person name="Najjar R."/>
            <person name="Gubbala S."/>
            <person name="Lee S."/>
            <person name="Denson S."/>
            <person name="Patil S."/>
            <person name="Macmil S."/>
            <person name="Qi S."/>
            <person name="Matskevitch T."/>
            <person name="Palculict T."/>
            <person name="Mathew T."/>
            <person name="Vee V."/>
            <person name="Velamala V."/>
            <person name="Korchina V."/>
            <person name="Cai W."/>
            <person name="Liu W."/>
            <person name="Dai W."/>
            <person name="Zou X."/>
            <person name="Zhu Y."/>
            <person name="Zhang Y."/>
            <person name="Wu Y.-Q."/>
            <person name="Xin Y."/>
            <person name="Nazarath L."/>
            <person name="Kovar C."/>
            <person name="Han Y."/>
            <person name="Muzny D."/>
            <person name="Gibbs R."/>
        </authorList>
    </citation>
    <scope>NUCLEOTIDE SEQUENCE [LARGE SCALE GENOMIC DNA]</scope>
    <source>
        <strain evidence="16">Jacobina</strain>
    </source>
</reference>
<evidence type="ECO:0000313" key="16">
    <source>
        <dbReference type="Proteomes" id="UP000092461"/>
    </source>
</evidence>
<dbReference type="RefSeq" id="XP_055681650.1">
    <property type="nucleotide sequence ID" value="XM_055825675.1"/>
</dbReference>
<name>A0A1B0CBA4_LUTLO</name>
<dbReference type="VEuPathDB" id="VectorBase:LLOJ001403"/>
<dbReference type="KEGG" id="lll:129789054"/>
<feature type="binding site" evidence="11">
    <location>
        <position position="7"/>
    </location>
    <ligand>
        <name>Zn(2+)</name>
        <dbReference type="ChEBI" id="CHEBI:29105"/>
    </ligand>
</feature>
<dbReference type="PANTHER" id="PTHR24379:SF121">
    <property type="entry name" value="C2H2-TYPE DOMAIN-CONTAINING PROTEIN"/>
    <property type="match status" value="1"/>
</dbReference>
<dbReference type="GO" id="GO:0005634">
    <property type="term" value="C:nucleus"/>
    <property type="evidence" value="ECO:0007669"/>
    <property type="project" value="UniProtKB-SubCell"/>
</dbReference>
<feature type="domain" description="C2H2-type" evidence="12">
    <location>
        <begin position="207"/>
        <end position="234"/>
    </location>
</feature>
<evidence type="ECO:0000256" key="2">
    <source>
        <dbReference type="ARBA" id="ARBA00022723"/>
    </source>
</evidence>
<evidence type="ECO:0000256" key="3">
    <source>
        <dbReference type="ARBA" id="ARBA00022737"/>
    </source>
</evidence>
<evidence type="ECO:0000256" key="11">
    <source>
        <dbReference type="PROSITE-ProRule" id="PRU01263"/>
    </source>
</evidence>
<proteinExistence type="predicted"/>
<evidence type="ECO:0000256" key="10">
    <source>
        <dbReference type="PROSITE-ProRule" id="PRU00042"/>
    </source>
</evidence>
<evidence type="ECO:0000256" key="8">
    <source>
        <dbReference type="ARBA" id="ARBA00023163"/>
    </source>
</evidence>
<feature type="domain" description="C2H2-type" evidence="12">
    <location>
        <begin position="265"/>
        <end position="293"/>
    </location>
</feature>
<evidence type="ECO:0000259" key="13">
    <source>
        <dbReference type="PROSITE" id="PS51915"/>
    </source>
</evidence>
<evidence type="ECO:0000256" key="1">
    <source>
        <dbReference type="ARBA" id="ARBA00004123"/>
    </source>
</evidence>
<keyword evidence="3" id="KW-0677">Repeat</keyword>
<sequence length="426" mass="49435">MEEWSVCRLCLQSSEYALKSFPDELFDQIPYYNIYFEIVGITLVDYTTFPNKICLVCEDEMLRAYKFRQKCLETEEKLKDMVGGDEKIEFVEPIEPTAAPVDDLEDDDGTADDTMMEQYIQMKQESSNEQRIAVSQAGGITPKKLKETSSPGGEKIRCKHCRIIFLGMDAFYDHKCYDIAKVETPVEPSKEGSGGDKNPKKIERRLFKCNECGQTFQMRSMILSHIEKHNKMKKYQCQYCNRRFYKAAIRKAHIYRHHFRKTLEFKCPQCPNEYNKGSELRQHIKEAHKEEITYQCDRCGKNFKSSSILTSHMKIHSDKVTCAQCGKELKNLRTLERHMEIHSGQKNYVCPVCSRTFTCNFSVKNHVRKIHPDDVHLLPPDGTVVNKRYLDRMAATHRRKDSGVKIEETQAIDACTSEAVESIIHN</sequence>
<dbReference type="GO" id="GO:0003677">
    <property type="term" value="F:DNA binding"/>
    <property type="evidence" value="ECO:0007669"/>
    <property type="project" value="UniProtKB-KW"/>
</dbReference>
<dbReference type="PANTHER" id="PTHR24379">
    <property type="entry name" value="KRAB AND ZINC FINGER DOMAIN-CONTAINING"/>
    <property type="match status" value="1"/>
</dbReference>
<dbReference type="SMART" id="SM00868">
    <property type="entry name" value="zf-AD"/>
    <property type="match status" value="1"/>
</dbReference>
<feature type="binding site" evidence="11">
    <location>
        <position position="57"/>
    </location>
    <ligand>
        <name>Zn(2+)</name>
        <dbReference type="ChEBI" id="CHEBI:29105"/>
    </ligand>
</feature>
<feature type="domain" description="C2H2-type" evidence="12">
    <location>
        <begin position="235"/>
        <end position="262"/>
    </location>
</feature>
<accession>A0A1B0CBA4</accession>